<keyword evidence="1" id="KW-0812">Transmembrane</keyword>
<proteinExistence type="predicted"/>
<keyword evidence="1" id="KW-0472">Membrane</keyword>
<sequence>MFKVLFETNFLVAIANVVMAILAIAAAIIAIKQLNNSKSESRIATAKTAYQEYLKLCFDYPMFADGNESEIKRNADDYKKYRWFVAKMLYSFEQIIESLGNDKEWKDTIQSQLKYHAWHLNKSSSVKRGDWDAQLTKLIEKAVKEKCSHCN</sequence>
<reference evidence="2 3" key="1">
    <citation type="submission" date="2018-03" db="EMBL/GenBank/DDBJ databases">
        <title>Whole genome sequencing of Histamine producing bacteria.</title>
        <authorList>
            <person name="Butler K."/>
        </authorList>
    </citation>
    <scope>NUCLEOTIDE SEQUENCE [LARGE SCALE GENOMIC DNA]</scope>
    <source>
        <strain evidence="2 3">BS2</strain>
    </source>
</reference>
<keyword evidence="1" id="KW-1133">Transmembrane helix</keyword>
<dbReference type="AlphaFoldDB" id="A0A2T3IKI2"/>
<accession>A0A2T3IKI2</accession>
<feature type="transmembrane region" description="Helical" evidence="1">
    <location>
        <begin position="12"/>
        <end position="31"/>
    </location>
</feature>
<dbReference type="EMBL" id="PYMK01000010">
    <property type="protein sequence ID" value="PSU28826.1"/>
    <property type="molecule type" value="Genomic_DNA"/>
</dbReference>
<dbReference type="Proteomes" id="UP000240254">
    <property type="component" value="Unassembled WGS sequence"/>
</dbReference>
<evidence type="ECO:0000313" key="2">
    <source>
        <dbReference type="EMBL" id="PSU28826.1"/>
    </source>
</evidence>
<comment type="caution">
    <text evidence="2">The sequence shown here is derived from an EMBL/GenBank/DDBJ whole genome shotgun (WGS) entry which is preliminary data.</text>
</comment>
<dbReference type="OrthoDB" id="6401673at2"/>
<gene>
    <name evidence="2" type="ORF">CTM88_10930</name>
</gene>
<evidence type="ECO:0000313" key="3">
    <source>
        <dbReference type="Proteomes" id="UP000240254"/>
    </source>
</evidence>
<protein>
    <recommendedName>
        <fullName evidence="4">DUF4760 domain-containing protein</fullName>
    </recommendedName>
</protein>
<evidence type="ECO:0000256" key="1">
    <source>
        <dbReference type="SAM" id="Phobius"/>
    </source>
</evidence>
<dbReference type="RefSeq" id="WP_065177114.1">
    <property type="nucleotide sequence ID" value="NZ_LZFA01000054.1"/>
</dbReference>
<name>A0A2T3IKI2_9GAMM</name>
<evidence type="ECO:0008006" key="4">
    <source>
        <dbReference type="Google" id="ProtNLM"/>
    </source>
</evidence>
<organism evidence="2 3">
    <name type="scientific">Photobacterium aquimaris</name>
    <dbReference type="NCBI Taxonomy" id="512643"/>
    <lineage>
        <taxon>Bacteria</taxon>
        <taxon>Pseudomonadati</taxon>
        <taxon>Pseudomonadota</taxon>
        <taxon>Gammaproteobacteria</taxon>
        <taxon>Vibrionales</taxon>
        <taxon>Vibrionaceae</taxon>
        <taxon>Photobacterium</taxon>
    </lineage>
</organism>